<dbReference type="RefSeq" id="WP_143022097.1">
    <property type="nucleotide sequence ID" value="NZ_FNFB01000010.1"/>
</dbReference>
<evidence type="ECO:0000313" key="2">
    <source>
        <dbReference type="Proteomes" id="UP000198683"/>
    </source>
</evidence>
<proteinExistence type="predicted"/>
<reference evidence="1 2" key="1">
    <citation type="submission" date="2016-10" db="EMBL/GenBank/DDBJ databases">
        <authorList>
            <person name="de Groot N.N."/>
        </authorList>
    </citation>
    <scope>NUCLEOTIDE SEQUENCE [LARGE SCALE GENOMIC DNA]</scope>
    <source>
        <strain evidence="1 2">CGMCC 4.5681</strain>
    </source>
</reference>
<dbReference type="OrthoDB" id="4800194at2"/>
<dbReference type="AlphaFoldDB" id="A0A1G9EA54"/>
<dbReference type="STRING" id="683260.SAMN05421874_110193"/>
<sequence length="312" mass="33898">MPLTDAGSAGFRPWPPETGRRGLLASTLVLAVAVAACGAEPQRNQQPSAPPAPTEGVTVVEKLVLPFDAYKATPKQQATLGNAHNRLVVACMRKHDITVTPPTEDPKTLAAIDPGNSRRYGVTDIEAARTHGYHLARPASPDTTEAWAANLPEQTRDRLYGTSADRGCLDQASLSLEKGARKADWPWLAKQDSASLEQSAKNPEVVAAVKRWRECMSKAGHDYVSPEMAIGDSRWTLDKPEVGAPEKRAATDDTTCKWSSGLVLTWYAADSELQQKVIDENPSRFAAFRANLKHRLQRASAVLAADEGREVR</sequence>
<keyword evidence="2" id="KW-1185">Reference proteome</keyword>
<protein>
    <submittedName>
        <fullName evidence="1">Uncharacterized protein</fullName>
    </submittedName>
</protein>
<evidence type="ECO:0000313" key="1">
    <source>
        <dbReference type="EMBL" id="SDK72926.1"/>
    </source>
</evidence>
<gene>
    <name evidence="1" type="ORF">SAMN05421874_110193</name>
</gene>
<dbReference type="Proteomes" id="UP000198683">
    <property type="component" value="Unassembled WGS sequence"/>
</dbReference>
<dbReference type="EMBL" id="FNFB01000010">
    <property type="protein sequence ID" value="SDK72926.1"/>
    <property type="molecule type" value="Genomic_DNA"/>
</dbReference>
<name>A0A1G9EA54_9ACTN</name>
<organism evidence="1 2">
    <name type="scientific">Nonomuraea maritima</name>
    <dbReference type="NCBI Taxonomy" id="683260"/>
    <lineage>
        <taxon>Bacteria</taxon>
        <taxon>Bacillati</taxon>
        <taxon>Actinomycetota</taxon>
        <taxon>Actinomycetes</taxon>
        <taxon>Streptosporangiales</taxon>
        <taxon>Streptosporangiaceae</taxon>
        <taxon>Nonomuraea</taxon>
    </lineage>
</organism>
<accession>A0A1G9EA54</accession>